<evidence type="ECO:0000313" key="6">
    <source>
        <dbReference type="EMBL" id="HHF98527.1"/>
    </source>
</evidence>
<dbReference type="InterPro" id="IPR047859">
    <property type="entry name" value="Ribosomal_bL17_CS"/>
</dbReference>
<evidence type="ECO:0000256" key="3">
    <source>
        <dbReference type="ARBA" id="ARBA00023274"/>
    </source>
</evidence>
<dbReference type="InterPro" id="IPR036373">
    <property type="entry name" value="Ribosomal_bL17_sf"/>
</dbReference>
<comment type="similarity">
    <text evidence="1 4 5">Belongs to the bacterial ribosomal protein bL17 family.</text>
</comment>
<dbReference type="NCBIfam" id="TIGR00059">
    <property type="entry name" value="L17"/>
    <property type="match status" value="1"/>
</dbReference>
<keyword evidence="2 4" id="KW-0689">Ribosomal protein</keyword>
<dbReference type="AlphaFoldDB" id="A0A7V5I144"/>
<dbReference type="Proteomes" id="UP000886070">
    <property type="component" value="Unassembled WGS sequence"/>
</dbReference>
<dbReference type="GO" id="GO:0022625">
    <property type="term" value="C:cytosolic large ribosomal subunit"/>
    <property type="evidence" value="ECO:0007669"/>
    <property type="project" value="TreeGrafter"/>
</dbReference>
<evidence type="ECO:0000256" key="1">
    <source>
        <dbReference type="ARBA" id="ARBA00008777"/>
    </source>
</evidence>
<sequence>MRHRKKGNKLSRIRDHRKALLSNQVRELLFKEEIVTTLAKAKETARLAERMITLAKDSSLHHRRLVLRVVKDKETVKKLFSVIAPRYQAQNGGYTKIIKLGFRRGDNALMCKVKLV</sequence>
<dbReference type="PROSITE" id="PS01167">
    <property type="entry name" value="RIBOSOMAL_L17"/>
    <property type="match status" value="1"/>
</dbReference>
<reference evidence="6" key="1">
    <citation type="journal article" date="2020" name="mSystems">
        <title>Genome- and Community-Level Interaction Insights into Carbon Utilization and Element Cycling Functions of Hydrothermarchaeota in Hydrothermal Sediment.</title>
        <authorList>
            <person name="Zhou Z."/>
            <person name="Liu Y."/>
            <person name="Xu W."/>
            <person name="Pan J."/>
            <person name="Luo Z.H."/>
            <person name="Li M."/>
        </authorList>
    </citation>
    <scope>NUCLEOTIDE SEQUENCE [LARGE SCALE GENOMIC DNA]</scope>
    <source>
        <strain evidence="6">HyVt-92</strain>
    </source>
</reference>
<organism evidence="6">
    <name type="scientific">Aerophobetes bacterium</name>
    <dbReference type="NCBI Taxonomy" id="2030807"/>
    <lineage>
        <taxon>Bacteria</taxon>
        <taxon>Candidatus Aerophobota</taxon>
    </lineage>
</organism>
<evidence type="ECO:0000256" key="5">
    <source>
        <dbReference type="RuleBase" id="RU000660"/>
    </source>
</evidence>
<protein>
    <recommendedName>
        <fullName evidence="4">Large ribosomal subunit protein bL17</fullName>
    </recommendedName>
</protein>
<dbReference type="Gene3D" id="3.90.1030.10">
    <property type="entry name" value="Ribosomal protein L17"/>
    <property type="match status" value="1"/>
</dbReference>
<evidence type="ECO:0000256" key="2">
    <source>
        <dbReference type="ARBA" id="ARBA00022980"/>
    </source>
</evidence>
<dbReference type="SUPFAM" id="SSF64263">
    <property type="entry name" value="Prokaryotic ribosomal protein L17"/>
    <property type="match status" value="1"/>
</dbReference>
<dbReference type="PANTHER" id="PTHR14413">
    <property type="entry name" value="RIBOSOMAL PROTEIN L17"/>
    <property type="match status" value="1"/>
</dbReference>
<accession>A0A7V5I144</accession>
<evidence type="ECO:0000256" key="4">
    <source>
        <dbReference type="HAMAP-Rule" id="MF_01368"/>
    </source>
</evidence>
<dbReference type="EMBL" id="DRTT01000098">
    <property type="protein sequence ID" value="HHF98527.1"/>
    <property type="molecule type" value="Genomic_DNA"/>
</dbReference>
<comment type="caution">
    <text evidence="6">The sequence shown here is derived from an EMBL/GenBank/DDBJ whole genome shotgun (WGS) entry which is preliminary data.</text>
</comment>
<dbReference type="Pfam" id="PF01196">
    <property type="entry name" value="Ribosomal_L17"/>
    <property type="match status" value="1"/>
</dbReference>
<gene>
    <name evidence="4" type="primary">rplQ</name>
    <name evidence="6" type="ORF">ENL39_03450</name>
</gene>
<keyword evidence="3 4" id="KW-0687">Ribonucleoprotein</keyword>
<comment type="subunit">
    <text evidence="4">Part of the 50S ribosomal subunit. Contacts protein L32.</text>
</comment>
<dbReference type="PANTHER" id="PTHR14413:SF16">
    <property type="entry name" value="LARGE RIBOSOMAL SUBUNIT PROTEIN BL17M"/>
    <property type="match status" value="1"/>
</dbReference>
<name>A0A7V5I144_UNCAE</name>
<dbReference type="GO" id="GO:0006412">
    <property type="term" value="P:translation"/>
    <property type="evidence" value="ECO:0007669"/>
    <property type="project" value="UniProtKB-UniRule"/>
</dbReference>
<proteinExistence type="inferred from homology"/>
<dbReference type="HAMAP" id="MF_01368">
    <property type="entry name" value="Ribosomal_bL17"/>
    <property type="match status" value="1"/>
</dbReference>
<dbReference type="GO" id="GO:0003735">
    <property type="term" value="F:structural constituent of ribosome"/>
    <property type="evidence" value="ECO:0007669"/>
    <property type="project" value="InterPro"/>
</dbReference>
<dbReference type="InterPro" id="IPR000456">
    <property type="entry name" value="Ribosomal_bL17"/>
</dbReference>